<name>A0A0N5B980_STREA</name>
<keyword evidence="1" id="KW-1185">Reference proteome</keyword>
<organism evidence="1 2">
    <name type="scientific">Strongyloides papillosus</name>
    <name type="common">Intestinal threadworm</name>
    <dbReference type="NCBI Taxonomy" id="174720"/>
    <lineage>
        <taxon>Eukaryota</taxon>
        <taxon>Metazoa</taxon>
        <taxon>Ecdysozoa</taxon>
        <taxon>Nematoda</taxon>
        <taxon>Chromadorea</taxon>
        <taxon>Rhabditida</taxon>
        <taxon>Tylenchina</taxon>
        <taxon>Panagrolaimomorpha</taxon>
        <taxon>Strongyloidoidea</taxon>
        <taxon>Strongyloididae</taxon>
        <taxon>Strongyloides</taxon>
    </lineage>
</organism>
<evidence type="ECO:0000313" key="2">
    <source>
        <dbReference type="WBParaSite" id="SPAL_0000259600.1"/>
    </source>
</evidence>
<proteinExistence type="predicted"/>
<dbReference type="Gene3D" id="2.60.40.3330">
    <property type="match status" value="1"/>
</dbReference>
<dbReference type="InterPro" id="IPR038479">
    <property type="entry name" value="Transthyretin-like_sf"/>
</dbReference>
<accession>A0A0N5B980</accession>
<protein>
    <submittedName>
        <fullName evidence="2">Secreted protein</fullName>
    </submittedName>
</protein>
<evidence type="ECO:0000313" key="1">
    <source>
        <dbReference type="Proteomes" id="UP000046392"/>
    </source>
</evidence>
<dbReference type="AlphaFoldDB" id="A0A0N5B980"/>
<sequence>MYSFKVKGNITCSHGVGASVFLMISDKKFASSAKDSILYKSVNYNKKFTIQGHKEFNKKPELHLQIRHICIQPSSDNCLIKIFDFVIPPENICKSGEKIKNWNFRNLDLAKPNITFEEKCV</sequence>
<dbReference type="WBParaSite" id="SPAL_0000259600.1">
    <property type="protein sequence ID" value="SPAL_0000259600.1"/>
    <property type="gene ID" value="SPAL_0000259600"/>
</dbReference>
<dbReference type="Proteomes" id="UP000046392">
    <property type="component" value="Unplaced"/>
</dbReference>
<reference evidence="2" key="1">
    <citation type="submission" date="2017-02" db="UniProtKB">
        <authorList>
            <consortium name="WormBaseParasite"/>
        </authorList>
    </citation>
    <scope>IDENTIFICATION</scope>
</reference>